<dbReference type="PANTHER" id="PTHR32071">
    <property type="entry name" value="TRANSCRIPTIONAL REGULATORY PROTEIN"/>
    <property type="match status" value="1"/>
</dbReference>
<name>A0A933IDJ6_UNCT6</name>
<dbReference type="InterPro" id="IPR058031">
    <property type="entry name" value="AAA_lid_NorR"/>
</dbReference>
<sequence length="555" mass="61737">MPVNQRVQSAGNLVVEAEVDLAAIAQALEGRKNISSLLDPDHGRERLSLLLDASRRLSRVLNLDQLLNVTMDSVLSLTRAERGFLMLYEGEILKFRVIRNQKSQNWEGDDFQISHTITQQVIDSGQPLWVKDASHDANYSQSASIADLKLRSCMCVPLFSGQADNRKILGVIYVDSQLIHESFSTEDLDLFAALAAQAAISIENAELVENISRLEKEKRQQLERENISLQKLLEDRGELLGQCPAMEKVFSLVRRVAGSEVNLLLLGESGTGKTLVARAIHQLSLRKDKPFMVIDCGSIPENLLESELFGYEKGAFTGAFNRRQGKFELAEGGTVFLDEIGEMPTALQTKLLRVIQEGVVEHVGGNETIKVDLRIIAATSRDLEQDIKNGRFRKDLYYRLNVITIHLPPMREREGDVLLLAGFFLEKYAAKHRKQIVCLSAAAKVALISYAWPGNVRELEHKIERAVIMCDGREVSPVHLELEAPSFETNLAAGLNSAKADIENKMVTQTLSLNKGDVTATAKQLGVARQQIYRIMKRHGIKNKGTKRPAGGHKG</sequence>
<reference evidence="8" key="1">
    <citation type="submission" date="2020-07" db="EMBL/GenBank/DDBJ databases">
        <title>Huge and variable diversity of episymbiotic CPR bacteria and DPANN archaea in groundwater ecosystems.</title>
        <authorList>
            <person name="He C.Y."/>
            <person name="Keren R."/>
            <person name="Whittaker M."/>
            <person name="Farag I.F."/>
            <person name="Doudna J."/>
            <person name="Cate J.H.D."/>
            <person name="Banfield J.F."/>
        </authorList>
    </citation>
    <scope>NUCLEOTIDE SEQUENCE</scope>
    <source>
        <strain evidence="8">NC_groundwater_1520_Pr4_B-0.1um_53_5</strain>
    </source>
</reference>
<dbReference type="Proteomes" id="UP000736328">
    <property type="component" value="Unassembled WGS sequence"/>
</dbReference>
<dbReference type="InterPro" id="IPR025944">
    <property type="entry name" value="Sigma_54_int_dom_CS"/>
</dbReference>
<dbReference type="InterPro" id="IPR027417">
    <property type="entry name" value="P-loop_NTPase"/>
</dbReference>
<evidence type="ECO:0000256" key="4">
    <source>
        <dbReference type="ARBA" id="ARBA00023125"/>
    </source>
</evidence>
<dbReference type="PROSITE" id="PS00675">
    <property type="entry name" value="SIGMA54_INTERACT_1"/>
    <property type="match status" value="1"/>
</dbReference>
<feature type="coiled-coil region" evidence="6">
    <location>
        <begin position="197"/>
        <end position="235"/>
    </location>
</feature>
<dbReference type="InterPro" id="IPR003018">
    <property type="entry name" value="GAF"/>
</dbReference>
<dbReference type="PROSITE" id="PS50045">
    <property type="entry name" value="SIGMA54_INTERACT_4"/>
    <property type="match status" value="1"/>
</dbReference>
<keyword evidence="3" id="KW-0805">Transcription regulation</keyword>
<organism evidence="8 9">
    <name type="scientific">candidate division TA06 bacterium</name>
    <dbReference type="NCBI Taxonomy" id="2250710"/>
    <lineage>
        <taxon>Bacteria</taxon>
        <taxon>Bacteria division TA06</taxon>
    </lineage>
</organism>
<dbReference type="InterPro" id="IPR029016">
    <property type="entry name" value="GAF-like_dom_sf"/>
</dbReference>
<dbReference type="SMART" id="SM00382">
    <property type="entry name" value="AAA"/>
    <property type="match status" value="1"/>
</dbReference>
<dbReference type="Pfam" id="PF02954">
    <property type="entry name" value="HTH_8"/>
    <property type="match status" value="1"/>
</dbReference>
<evidence type="ECO:0000259" key="7">
    <source>
        <dbReference type="PROSITE" id="PS50045"/>
    </source>
</evidence>
<protein>
    <submittedName>
        <fullName evidence="8">Sigma 54-interacting transcriptional regulator</fullName>
    </submittedName>
</protein>
<dbReference type="Pfam" id="PF00158">
    <property type="entry name" value="Sigma54_activat"/>
    <property type="match status" value="1"/>
</dbReference>
<dbReference type="Pfam" id="PF25601">
    <property type="entry name" value="AAA_lid_14"/>
    <property type="match status" value="1"/>
</dbReference>
<dbReference type="Gene3D" id="3.30.450.40">
    <property type="match status" value="1"/>
</dbReference>
<gene>
    <name evidence="8" type="ORF">HY768_09265</name>
</gene>
<dbReference type="Gene3D" id="1.10.10.60">
    <property type="entry name" value="Homeodomain-like"/>
    <property type="match status" value="1"/>
</dbReference>
<dbReference type="EMBL" id="JACQXR010000121">
    <property type="protein sequence ID" value="MBI4727389.1"/>
    <property type="molecule type" value="Genomic_DNA"/>
</dbReference>
<keyword evidence="2" id="KW-0067">ATP-binding</keyword>
<dbReference type="PROSITE" id="PS00688">
    <property type="entry name" value="SIGMA54_INTERACT_3"/>
    <property type="match status" value="1"/>
</dbReference>
<keyword evidence="5" id="KW-0804">Transcription</keyword>
<keyword evidence="6" id="KW-0175">Coiled coil</keyword>
<dbReference type="InterPro" id="IPR009057">
    <property type="entry name" value="Homeodomain-like_sf"/>
</dbReference>
<comment type="caution">
    <text evidence="8">The sequence shown here is derived from an EMBL/GenBank/DDBJ whole genome shotgun (WGS) entry which is preliminary data.</text>
</comment>
<dbReference type="InterPro" id="IPR025943">
    <property type="entry name" value="Sigma_54_int_dom_ATP-bd_2"/>
</dbReference>
<dbReference type="InterPro" id="IPR002197">
    <property type="entry name" value="HTH_Fis"/>
</dbReference>
<dbReference type="Pfam" id="PF01590">
    <property type="entry name" value="GAF"/>
    <property type="match status" value="1"/>
</dbReference>
<dbReference type="SUPFAM" id="SSF46689">
    <property type="entry name" value="Homeodomain-like"/>
    <property type="match status" value="1"/>
</dbReference>
<dbReference type="GO" id="GO:0006355">
    <property type="term" value="P:regulation of DNA-templated transcription"/>
    <property type="evidence" value="ECO:0007669"/>
    <property type="project" value="InterPro"/>
</dbReference>
<dbReference type="AlphaFoldDB" id="A0A933IDJ6"/>
<dbReference type="InterPro" id="IPR002078">
    <property type="entry name" value="Sigma_54_int"/>
</dbReference>
<dbReference type="SMART" id="SM00065">
    <property type="entry name" value="GAF"/>
    <property type="match status" value="1"/>
</dbReference>
<evidence type="ECO:0000256" key="2">
    <source>
        <dbReference type="ARBA" id="ARBA00022840"/>
    </source>
</evidence>
<evidence type="ECO:0000256" key="1">
    <source>
        <dbReference type="ARBA" id="ARBA00022741"/>
    </source>
</evidence>
<dbReference type="InterPro" id="IPR003593">
    <property type="entry name" value="AAA+_ATPase"/>
</dbReference>
<evidence type="ECO:0000256" key="3">
    <source>
        <dbReference type="ARBA" id="ARBA00023015"/>
    </source>
</evidence>
<accession>A0A933IDJ6</accession>
<feature type="domain" description="Sigma-54 factor interaction" evidence="7">
    <location>
        <begin position="239"/>
        <end position="468"/>
    </location>
</feature>
<evidence type="ECO:0000313" key="9">
    <source>
        <dbReference type="Proteomes" id="UP000736328"/>
    </source>
</evidence>
<dbReference type="SUPFAM" id="SSF55781">
    <property type="entry name" value="GAF domain-like"/>
    <property type="match status" value="1"/>
</dbReference>
<dbReference type="Gene3D" id="3.40.50.300">
    <property type="entry name" value="P-loop containing nucleotide triphosphate hydrolases"/>
    <property type="match status" value="1"/>
</dbReference>
<evidence type="ECO:0000313" key="8">
    <source>
        <dbReference type="EMBL" id="MBI4727389.1"/>
    </source>
</evidence>
<dbReference type="InterPro" id="IPR025662">
    <property type="entry name" value="Sigma_54_int_dom_ATP-bd_1"/>
</dbReference>
<dbReference type="GO" id="GO:0043565">
    <property type="term" value="F:sequence-specific DNA binding"/>
    <property type="evidence" value="ECO:0007669"/>
    <property type="project" value="InterPro"/>
</dbReference>
<dbReference type="FunFam" id="3.40.50.300:FF:000006">
    <property type="entry name" value="DNA-binding transcriptional regulator NtrC"/>
    <property type="match status" value="1"/>
</dbReference>
<dbReference type="CDD" id="cd00009">
    <property type="entry name" value="AAA"/>
    <property type="match status" value="1"/>
</dbReference>
<proteinExistence type="predicted"/>
<evidence type="ECO:0000256" key="5">
    <source>
        <dbReference type="ARBA" id="ARBA00023163"/>
    </source>
</evidence>
<keyword evidence="4" id="KW-0238">DNA-binding</keyword>
<dbReference type="PROSITE" id="PS00676">
    <property type="entry name" value="SIGMA54_INTERACT_2"/>
    <property type="match status" value="1"/>
</dbReference>
<dbReference type="PANTHER" id="PTHR32071:SF113">
    <property type="entry name" value="ALGINATE BIOSYNTHESIS TRANSCRIPTIONAL REGULATORY PROTEIN ALGB"/>
    <property type="match status" value="1"/>
</dbReference>
<dbReference type="Gene3D" id="1.10.8.60">
    <property type="match status" value="1"/>
</dbReference>
<evidence type="ECO:0000256" key="6">
    <source>
        <dbReference type="SAM" id="Coils"/>
    </source>
</evidence>
<keyword evidence="1" id="KW-0547">Nucleotide-binding</keyword>
<dbReference type="SUPFAM" id="SSF52540">
    <property type="entry name" value="P-loop containing nucleoside triphosphate hydrolases"/>
    <property type="match status" value="1"/>
</dbReference>
<dbReference type="GO" id="GO:0005524">
    <property type="term" value="F:ATP binding"/>
    <property type="evidence" value="ECO:0007669"/>
    <property type="project" value="UniProtKB-KW"/>
</dbReference>